<protein>
    <recommendedName>
        <fullName evidence="4">Folate-sensitive fragile site protein Fra10Ac1</fullName>
    </recommendedName>
</protein>
<dbReference type="InterPro" id="IPR050645">
    <property type="entry name" value="Histidine_acid_phosphatase"/>
</dbReference>
<dbReference type="InterPro" id="IPR019129">
    <property type="entry name" value="Folate-sensitive_fs_Fra10Ac1"/>
</dbReference>
<feature type="compositionally biased region" description="Basic and acidic residues" evidence="1">
    <location>
        <begin position="335"/>
        <end position="366"/>
    </location>
</feature>
<dbReference type="EMBL" id="JAVFWL010000002">
    <property type="protein sequence ID" value="KAK6736023.1"/>
    <property type="molecule type" value="Genomic_DNA"/>
</dbReference>
<sequence length="399" mass="46777">MDDRWVHSKTNTAYISRRNLLSTNDECTIIHLSYVAPSALGLLQSNHVKFDTLCSSEKGMQKRKTGGGSILPFAILSNGTYRINREEEKKRMAIFEMDAVKRNPDTSVDDLHSEFDYQSEVERRKKKKHDLLKKDFSSLGKNPDRKEAQSFFQEEHSRMHRQISRMMAMNAYSRHKELINLYHLSYPGATNMMKRDTSKDRTDYDVLKDNHRFLWSEKDDASLASSWEARMARKYYDKLFKEYCIIDLTYFKKNKIAMRWRTEAEVRSGKGHFICGAKKCSVQDDLSSWEVNFCYSESGERKNTLVKVRLCRQCSEMLNYGSQRRRAEKRKKSRREKDIHSEAGSERKNKEESQSETNGREEETKAKVTSGCDPWTAPVQETIRTMDNEIDDFLDDLFD</sequence>
<evidence type="ECO:0000256" key="1">
    <source>
        <dbReference type="SAM" id="MobiDB-lite"/>
    </source>
</evidence>
<dbReference type="Pfam" id="PF09725">
    <property type="entry name" value="Fra10Ac1"/>
    <property type="match status" value="1"/>
</dbReference>
<dbReference type="PANTHER" id="PTHR11567">
    <property type="entry name" value="ACID PHOSPHATASE-RELATED"/>
    <property type="match status" value="1"/>
</dbReference>
<name>A0ABR1CEP8_NECAM</name>
<comment type="caution">
    <text evidence="2">The sequence shown here is derived from an EMBL/GenBank/DDBJ whole genome shotgun (WGS) entry which is preliminary data.</text>
</comment>
<reference evidence="2 3" key="1">
    <citation type="submission" date="2023-08" db="EMBL/GenBank/DDBJ databases">
        <title>A Necator americanus chromosomal reference genome.</title>
        <authorList>
            <person name="Ilik V."/>
            <person name="Petrzelkova K.J."/>
            <person name="Pardy F."/>
            <person name="Fuh T."/>
            <person name="Niatou-Singa F.S."/>
            <person name="Gouil Q."/>
            <person name="Baker L."/>
            <person name="Ritchie M.E."/>
            <person name="Jex A.R."/>
            <person name="Gazzola D."/>
            <person name="Li H."/>
            <person name="Toshio Fujiwara R."/>
            <person name="Zhan B."/>
            <person name="Aroian R.V."/>
            <person name="Pafco B."/>
            <person name="Schwarz E.M."/>
        </authorList>
    </citation>
    <scope>NUCLEOTIDE SEQUENCE [LARGE SCALE GENOMIC DNA]</scope>
    <source>
        <strain evidence="2 3">Aroian</strain>
        <tissue evidence="2">Whole animal</tissue>
    </source>
</reference>
<evidence type="ECO:0000313" key="2">
    <source>
        <dbReference type="EMBL" id="KAK6736023.1"/>
    </source>
</evidence>
<dbReference type="Proteomes" id="UP001303046">
    <property type="component" value="Unassembled WGS sequence"/>
</dbReference>
<evidence type="ECO:0008006" key="4">
    <source>
        <dbReference type="Google" id="ProtNLM"/>
    </source>
</evidence>
<feature type="compositionally biased region" description="Basic residues" evidence="1">
    <location>
        <begin position="323"/>
        <end position="334"/>
    </location>
</feature>
<feature type="region of interest" description="Disordered" evidence="1">
    <location>
        <begin position="323"/>
        <end position="381"/>
    </location>
</feature>
<accession>A0ABR1CEP8</accession>
<organism evidence="2 3">
    <name type="scientific">Necator americanus</name>
    <name type="common">Human hookworm</name>
    <dbReference type="NCBI Taxonomy" id="51031"/>
    <lineage>
        <taxon>Eukaryota</taxon>
        <taxon>Metazoa</taxon>
        <taxon>Ecdysozoa</taxon>
        <taxon>Nematoda</taxon>
        <taxon>Chromadorea</taxon>
        <taxon>Rhabditida</taxon>
        <taxon>Rhabditina</taxon>
        <taxon>Rhabditomorpha</taxon>
        <taxon>Strongyloidea</taxon>
        <taxon>Ancylostomatidae</taxon>
        <taxon>Bunostominae</taxon>
        <taxon>Necator</taxon>
    </lineage>
</organism>
<evidence type="ECO:0000313" key="3">
    <source>
        <dbReference type="Proteomes" id="UP001303046"/>
    </source>
</evidence>
<keyword evidence="3" id="KW-1185">Reference proteome</keyword>
<proteinExistence type="predicted"/>
<dbReference type="PANTHER" id="PTHR11567:SF25">
    <property type="entry name" value="PROTEIN FRA10AC1"/>
    <property type="match status" value="1"/>
</dbReference>
<gene>
    <name evidence="2" type="primary">Necator_chrII.g6773</name>
    <name evidence="2" type="ORF">RB195_018980</name>
</gene>